<keyword evidence="2" id="KW-1185">Reference proteome</keyword>
<name>A0ACC1LUS6_9FUNG</name>
<evidence type="ECO:0000313" key="1">
    <source>
        <dbReference type="EMBL" id="KAJ2879764.1"/>
    </source>
</evidence>
<sequence length="368" mass="40924">KRRILHGSGRGWWDRVCRVLPLRPAYDQRQADHADQEAKFDATADELSSLKFHLDTVDETLTKFSTSAIQGLEDDAIKRRRERDGPNVLSSPPSRLLYKIFQWFFSGFCPLLWIADIAVWISWRPLGKPPNPQYLALAIAILIVIVLQASFSAWQEWTTSRVMASITGMLPTETVVTRNGATTTIVATSLVQGDVVHIRGGDKIPADLRLIETSRDLRFDRSMLTGESDAVIATVNFTDENYLETRNIAVMGTHVTQGSGVGVVVAIGDSTVMGRIARMTTSEKPEKTLLQIEIKRFVVIIACLSLFVGTILLVMWAAWLRNSYPTFLLLSDALVNSVGVIVAFVPDGLPICLTLTLTLIAKRMQRQN</sequence>
<proteinExistence type="predicted"/>
<feature type="non-terminal residue" evidence="1">
    <location>
        <position position="1"/>
    </location>
</feature>
<dbReference type="Proteomes" id="UP001139981">
    <property type="component" value="Unassembled WGS sequence"/>
</dbReference>
<reference evidence="1" key="1">
    <citation type="submission" date="2022-07" db="EMBL/GenBank/DDBJ databases">
        <title>Phylogenomic reconstructions and comparative analyses of Kickxellomycotina fungi.</title>
        <authorList>
            <person name="Reynolds N.K."/>
            <person name="Stajich J.E."/>
            <person name="Barry K."/>
            <person name="Grigoriev I.V."/>
            <person name="Crous P."/>
            <person name="Smith M.E."/>
        </authorList>
    </citation>
    <scope>NUCLEOTIDE SEQUENCE</scope>
    <source>
        <strain evidence="1">CBS 190363</strain>
    </source>
</reference>
<organism evidence="1 2">
    <name type="scientific">Coemansia aciculifera</name>
    <dbReference type="NCBI Taxonomy" id="417176"/>
    <lineage>
        <taxon>Eukaryota</taxon>
        <taxon>Fungi</taxon>
        <taxon>Fungi incertae sedis</taxon>
        <taxon>Zoopagomycota</taxon>
        <taxon>Kickxellomycotina</taxon>
        <taxon>Kickxellomycetes</taxon>
        <taxon>Kickxellales</taxon>
        <taxon>Kickxellaceae</taxon>
        <taxon>Coemansia</taxon>
    </lineage>
</organism>
<protein>
    <submittedName>
        <fullName evidence="1">Uncharacterized protein</fullName>
    </submittedName>
</protein>
<gene>
    <name evidence="1" type="ORF">IWW38_006062</name>
</gene>
<accession>A0ACC1LUS6</accession>
<dbReference type="EMBL" id="JANBVB010003245">
    <property type="protein sequence ID" value="KAJ2879764.1"/>
    <property type="molecule type" value="Genomic_DNA"/>
</dbReference>
<feature type="non-terminal residue" evidence="1">
    <location>
        <position position="368"/>
    </location>
</feature>
<comment type="caution">
    <text evidence="1">The sequence shown here is derived from an EMBL/GenBank/DDBJ whole genome shotgun (WGS) entry which is preliminary data.</text>
</comment>
<evidence type="ECO:0000313" key="2">
    <source>
        <dbReference type="Proteomes" id="UP001139981"/>
    </source>
</evidence>